<name>A0A0F2TKP1_STRR3</name>
<comment type="caution">
    <text evidence="1">The sequence shown here is derived from an EMBL/GenBank/DDBJ whole genome shotgun (WGS) entry which is preliminary data.</text>
</comment>
<dbReference type="Gene3D" id="2.80.10.50">
    <property type="match status" value="1"/>
</dbReference>
<evidence type="ECO:0000313" key="1">
    <source>
        <dbReference type="EMBL" id="KJS63709.1"/>
    </source>
</evidence>
<dbReference type="GO" id="GO:0004867">
    <property type="term" value="F:serine-type endopeptidase inhibitor activity"/>
    <property type="evidence" value="ECO:0007669"/>
    <property type="project" value="InterPro"/>
</dbReference>
<dbReference type="Proteomes" id="UP000033699">
    <property type="component" value="Unassembled WGS sequence"/>
</dbReference>
<dbReference type="Pfam" id="PF16850">
    <property type="entry name" value="Inhibitor_I66"/>
    <property type="match status" value="1"/>
</dbReference>
<organism evidence="1 2">
    <name type="scientific">Streptomyces rubellomurinus (strain ATCC 31215)</name>
    <dbReference type="NCBI Taxonomy" id="359131"/>
    <lineage>
        <taxon>Bacteria</taxon>
        <taxon>Bacillati</taxon>
        <taxon>Actinomycetota</taxon>
        <taxon>Actinomycetes</taxon>
        <taxon>Kitasatosporales</taxon>
        <taxon>Streptomycetaceae</taxon>
        <taxon>Streptomyces</taxon>
    </lineage>
</organism>
<dbReference type="InterPro" id="IPR031755">
    <property type="entry name" value="Inhibitor_I66"/>
</dbReference>
<sequence length="153" mass="16452">MDQLNGLYQLFIGGAPLSVIDDKLVALVGGGPDNPNPVIWKIQPAELAGRNAVVISTEDEASGWVNAKPGEQKQIEIRPLVTFETFPPTFPTDEVFLAKPLYDGPKGAFTLRSAADDGLVGRNKIEDTLARPKAVYSNTDDRDAFVVAVAVET</sequence>
<dbReference type="PATRIC" id="fig|359131.3.peg.2"/>
<protein>
    <submittedName>
        <fullName evidence="1">Uncharacterized protein</fullName>
    </submittedName>
</protein>
<reference evidence="1 2" key="1">
    <citation type="submission" date="2015-02" db="EMBL/GenBank/DDBJ databases">
        <authorList>
            <person name="Ju K.-S."/>
            <person name="Doroghazi J.R."/>
            <person name="Metcalf W."/>
        </authorList>
    </citation>
    <scope>NUCLEOTIDE SEQUENCE [LARGE SCALE GENOMIC DNA]</scope>
    <source>
        <strain evidence="1 2">ATCC 31215</strain>
    </source>
</reference>
<proteinExistence type="predicted"/>
<accession>A0A0F2TKP1</accession>
<evidence type="ECO:0000313" key="2">
    <source>
        <dbReference type="Proteomes" id="UP000033699"/>
    </source>
</evidence>
<dbReference type="RefSeq" id="WP_045691828.1">
    <property type="nucleotide sequence ID" value="NZ_JZKH01000001.1"/>
</dbReference>
<dbReference type="OrthoDB" id="4194811at2"/>
<gene>
    <name evidence="1" type="ORF">VM95_00005</name>
</gene>
<dbReference type="AlphaFoldDB" id="A0A0F2TKP1"/>
<keyword evidence="2" id="KW-1185">Reference proteome</keyword>
<dbReference type="EMBL" id="JZKH01000001">
    <property type="protein sequence ID" value="KJS63709.1"/>
    <property type="molecule type" value="Genomic_DNA"/>
</dbReference>